<dbReference type="AlphaFoldDB" id="E6VH51"/>
<dbReference type="Proteomes" id="UP000001402">
    <property type="component" value="Chromosome"/>
</dbReference>
<dbReference type="OrthoDB" id="8141409at2"/>
<dbReference type="HOGENOM" id="CLU_171100_0_0_5"/>
<keyword evidence="1" id="KW-0732">Signal</keyword>
<dbReference type="EMBL" id="CP002418">
    <property type="protein sequence ID" value="ADU46553.1"/>
    <property type="molecule type" value="Genomic_DNA"/>
</dbReference>
<protein>
    <recommendedName>
        <fullName evidence="4">DUF3551 domain-containing protein</fullName>
    </recommendedName>
</protein>
<feature type="signal peptide" evidence="1">
    <location>
        <begin position="1"/>
        <end position="21"/>
    </location>
</feature>
<dbReference type="BioCyc" id="RPAL652103:RPDX1_RS24795-MONOMER"/>
<gene>
    <name evidence="2" type="ordered locus">Rpdx1_5013</name>
</gene>
<dbReference type="Pfam" id="PF12071">
    <property type="entry name" value="DUF3551"/>
    <property type="match status" value="1"/>
</dbReference>
<proteinExistence type="predicted"/>
<sequence length="97" mass="9906" precursor="true">MKSLALAAVAIGALGAAQVMTAQPAAAHVEYPYCKQGAQQGYPGNCSFVSFQSCRFSAQGTGGNCVMNPRYNAWGGGYGGGFGDAYGYAPSDGMADY</sequence>
<evidence type="ECO:0000313" key="2">
    <source>
        <dbReference type="EMBL" id="ADU46553.1"/>
    </source>
</evidence>
<name>E6VH51_RHOPX</name>
<evidence type="ECO:0008006" key="4">
    <source>
        <dbReference type="Google" id="ProtNLM"/>
    </source>
</evidence>
<reference evidence="2" key="1">
    <citation type="submission" date="2010-12" db="EMBL/GenBank/DDBJ databases">
        <title>Complete sequence of Rhodopseudomonas palustris DX-1.</title>
        <authorList>
            <consortium name="US DOE Joint Genome Institute"/>
            <person name="Lucas S."/>
            <person name="Copeland A."/>
            <person name="Lapidus A."/>
            <person name="Cheng J.-F."/>
            <person name="Goodwin L."/>
            <person name="Pitluck S."/>
            <person name="Misra M."/>
            <person name="Chertkov O."/>
            <person name="Detter J.C."/>
            <person name="Han C."/>
            <person name="Tapia R."/>
            <person name="Land M."/>
            <person name="Hauser L."/>
            <person name="Kyrpides N."/>
            <person name="Ivanova N."/>
            <person name="Ovchinnikova G."/>
            <person name="Logan B."/>
            <person name="Oda Y."/>
            <person name="Harwood C."/>
            <person name="Woyke T."/>
        </authorList>
    </citation>
    <scope>NUCLEOTIDE SEQUENCE [LARGE SCALE GENOMIC DNA]</scope>
    <source>
        <strain evidence="2">DX-1</strain>
    </source>
</reference>
<evidence type="ECO:0000313" key="3">
    <source>
        <dbReference type="Proteomes" id="UP000001402"/>
    </source>
</evidence>
<dbReference type="KEGG" id="rpx:Rpdx1_5013"/>
<dbReference type="eggNOG" id="ENOG50301PA">
    <property type="taxonomic scope" value="Bacteria"/>
</dbReference>
<dbReference type="InterPro" id="IPR021937">
    <property type="entry name" value="DUF3551"/>
</dbReference>
<evidence type="ECO:0000256" key="1">
    <source>
        <dbReference type="SAM" id="SignalP"/>
    </source>
</evidence>
<organism evidence="2 3">
    <name type="scientific">Rhodopseudomonas palustris (strain DX-1)</name>
    <dbReference type="NCBI Taxonomy" id="652103"/>
    <lineage>
        <taxon>Bacteria</taxon>
        <taxon>Pseudomonadati</taxon>
        <taxon>Pseudomonadota</taxon>
        <taxon>Alphaproteobacteria</taxon>
        <taxon>Hyphomicrobiales</taxon>
        <taxon>Nitrobacteraceae</taxon>
        <taxon>Rhodopseudomonas</taxon>
    </lineage>
</organism>
<feature type="chain" id="PRO_5003210989" description="DUF3551 domain-containing protein" evidence="1">
    <location>
        <begin position="22"/>
        <end position="97"/>
    </location>
</feature>
<accession>E6VH51</accession>